<dbReference type="PANTHER" id="PTHR46345:SF5">
    <property type="entry name" value="INVERTED FORMIN-2"/>
    <property type="match status" value="1"/>
</dbReference>
<feature type="compositionally biased region" description="Basic and acidic residues" evidence="1">
    <location>
        <begin position="1678"/>
        <end position="1701"/>
    </location>
</feature>
<feature type="compositionally biased region" description="Basic and acidic residues" evidence="1">
    <location>
        <begin position="1761"/>
        <end position="1771"/>
    </location>
</feature>
<dbReference type="PROSITE" id="PS51232">
    <property type="entry name" value="GBD_FH3"/>
    <property type="match status" value="1"/>
</dbReference>
<comment type="caution">
    <text evidence="4">The sequence shown here is derived from an EMBL/GenBank/DDBJ whole genome shotgun (WGS) entry which is preliminary data.</text>
</comment>
<evidence type="ECO:0000259" key="2">
    <source>
        <dbReference type="PROSITE" id="PS51232"/>
    </source>
</evidence>
<dbReference type="InterPro" id="IPR011989">
    <property type="entry name" value="ARM-like"/>
</dbReference>
<dbReference type="InterPro" id="IPR016024">
    <property type="entry name" value="ARM-type_fold"/>
</dbReference>
<reference evidence="4 5" key="1">
    <citation type="journal article" date="2018" name="Sci. Rep.">
        <title>Comparative analysis of the Pocillopora damicornis genome highlights role of immune system in coral evolution.</title>
        <authorList>
            <person name="Cunning R."/>
            <person name="Bay R.A."/>
            <person name="Gillette P."/>
            <person name="Baker A.C."/>
            <person name="Traylor-Knowles N."/>
        </authorList>
    </citation>
    <scope>NUCLEOTIDE SEQUENCE [LARGE SCALE GENOMIC DNA]</scope>
    <source>
        <strain evidence="4">RSMAS</strain>
        <tissue evidence="4">Whole animal</tissue>
    </source>
</reference>
<evidence type="ECO:0000256" key="1">
    <source>
        <dbReference type="SAM" id="MobiDB-lite"/>
    </source>
</evidence>
<dbReference type="SMART" id="SM01140">
    <property type="entry name" value="Drf_GBD"/>
    <property type="match status" value="6"/>
</dbReference>
<keyword evidence="5" id="KW-1185">Reference proteome</keyword>
<evidence type="ECO:0008006" key="6">
    <source>
        <dbReference type="Google" id="ProtNLM"/>
    </source>
</evidence>
<feature type="region of interest" description="Disordered" evidence="1">
    <location>
        <begin position="954"/>
        <end position="981"/>
    </location>
</feature>
<dbReference type="OrthoDB" id="26518at2759"/>
<protein>
    <recommendedName>
        <fullName evidence="6">Inverted formin-2</fullName>
    </recommendedName>
</protein>
<dbReference type="InterPro" id="IPR042201">
    <property type="entry name" value="FH2_Formin_sf"/>
</dbReference>
<evidence type="ECO:0000313" key="4">
    <source>
        <dbReference type="EMBL" id="RMX55800.1"/>
    </source>
</evidence>
<dbReference type="SUPFAM" id="SSF48371">
    <property type="entry name" value="ARM repeat"/>
    <property type="match status" value="6"/>
</dbReference>
<evidence type="ECO:0000259" key="3">
    <source>
        <dbReference type="PROSITE" id="PS51444"/>
    </source>
</evidence>
<dbReference type="InterPro" id="IPR014768">
    <property type="entry name" value="GBD/FH3_dom"/>
</dbReference>
<feature type="compositionally biased region" description="Polar residues" evidence="1">
    <location>
        <begin position="1744"/>
        <end position="1755"/>
    </location>
</feature>
<dbReference type="Proteomes" id="UP000275408">
    <property type="component" value="Unassembled WGS sequence"/>
</dbReference>
<dbReference type="PANTHER" id="PTHR46345">
    <property type="entry name" value="INVERTED FORMIN-2"/>
    <property type="match status" value="1"/>
</dbReference>
<dbReference type="Gene3D" id="1.20.58.2220">
    <property type="entry name" value="Formin, FH2 domain"/>
    <property type="match status" value="2"/>
</dbReference>
<feature type="compositionally biased region" description="Polar residues" evidence="1">
    <location>
        <begin position="957"/>
        <end position="980"/>
    </location>
</feature>
<feature type="region of interest" description="Disordered" evidence="1">
    <location>
        <begin position="1081"/>
        <end position="1102"/>
    </location>
</feature>
<dbReference type="PROSITE" id="PS51444">
    <property type="entry name" value="FH2"/>
    <property type="match status" value="1"/>
</dbReference>
<dbReference type="InterPro" id="IPR015425">
    <property type="entry name" value="FH2_Formin"/>
</dbReference>
<feature type="region of interest" description="Disordered" evidence="1">
    <location>
        <begin position="1678"/>
        <end position="1722"/>
    </location>
</feature>
<sequence>MASSVNRWRKLKRASGIEISSNNQIDGALDEHSLNEIEPELFIKFIRIPSLKTYTSLVRKLENCSKKWLTEFLALGGLTSLFEVLEKLGEREMTKFSDAFLQLECVRCIKAVLNNITGLEFMTSDTSLAKQLNWKRLAKAGGVEIKDNADGRGEELNIDLQKLNEVEPELFIKFLRIPTLKTYASLIQKLEKSSKKWMTDFLEQGGLTTLFSVLEKLCERGLAKFSDAFLQLECVRCIKAVLNNVTGLEYMTTDPSLTKQLVTAMETSGWKRLRKMPIFQQNVHIEANHQGQFSNVEPELCVSLLRVPSLKNYSALHPKLAKCSAQWMTEFLEQGGLEVLMNALEILSVRLSAQNRHIAFMDAFVALECVQCIKVILNSQAGVIYFSSSPDLMSKMTVKNKWNTLKRHVSTGDQNFCLPIEASPEFCVRLLRFPSVQTYHSIHSKLKSSSDEWIFEFLQNNGMEVLLDALERLSSLKLFVDAVMLLECTSCIKTVMNSKTGLDFMSKWRKISGDGNDGSSVRNVLISDAEPELCVKLLETPSLKNFSGLRARLEKANKEWLNEFLNLGGMSCLLDGLSSLSSGDRQNRFIEALDQIECVRCIKAVMNSPVGLAIMTASNELTRSLVKVRQKFNSVTEGKQVENLTISSDVSAELCIRLLSSSCLQNFSGLRAKIQTSSAEWITEFLSRGGLEILFQALKRLSKGEKMAFMEACMQLECVNCIKAVMNSKRGLDSMIRNKTLVRNLAKALDTNNTMIKKQVFELLSALCLYSNQGHKLAIDALENYKLTKGQRYRFSLIINELKNAEVIPYMTTCLAFINTILIATEDFEERVRLRNEFAGLGLLDILSNLRHNDDEELLVQLDVFEEQRLEDEDDLNSPEGVNLTSHLDVFHALFRKVSNKPQGVNLLSILQNLLLIEDDSPVSDSVWEVIEKLVKRAVNIDSRNRAESILEEGERQFTSLQHGGSSREGSNTRSGSPDENLTHRMSVAQQSSEDVRSACVRSVSVDDPSSTPVVANGIHEEIQASTQANLEEACPMTFEDEEAAPASVKILEGIIQNNKKKEGRSSSPELMLDLESVVNELGLNNPPAPPPPPPLPGQSNGEDIQIVMNHVETTESAPSLPGKDESFSYGRPVTPPSVGASAIPPPPPPPPVIGRGEIPPPLLPGMNGVPLPPSLPGKVGVPPPPPLGTGVVPPPPPPPGVGGIPPPPPPPPPLLGMGGVPPPPPLPGMAGVPPPPPLPGMGGVPPPPPLPGMGGVPPPPALPGMEGVPPPPPLPGMGGAPPPPPLPGMGGVPPPPPPPGAGGVPPPPPLGGFGVTRVYQQPVHRSVSCPLVPPVKPKSKMRSLAWQKLPPHVIQRSKTCVWARVMALEVIQPDFHLEEEWFCQKKTGGAKKTETKKKEPSEITLLDPKRSLNVNIFMKQFKKSNEEIVGLIQNGNSKAFDVDVLKSFIKLLPDNTEREMLKGFSGDKTQLGSAEKFLLALVSIPGYNLRLEAMLQKEEFQITVETIEPSLESLKGAIQGGGYAGNAVAFKINSLLKIVDTRANKPRMTLMNFLVHVAEEKREKVLKFTEDMKHLDKAVKLSVDNLTGEVVGLKNKLKSLEKDMKSGPKDICTQFSEFIEGALEKAKQLEEGITEIHSLTKQLAMYFCEDEGKLKLQELLSLFKTFGDQLNKAKKDNEQFRIQEEKRKAREKKKAEEAARNAEAGGKVKTKPRPVDEEQEGCIVDRLLSDIRKGFPLRKHSRGTSSGGVKSASPTRPKRSRDEGGKDGFRKISGPAKARAKLEPTEEEQNEILPKRNLEGPSLPIR</sequence>
<dbReference type="Pfam" id="PF06367">
    <property type="entry name" value="Drf_FH3"/>
    <property type="match status" value="1"/>
</dbReference>
<dbReference type="SUPFAM" id="SSF101447">
    <property type="entry name" value="Formin homology 2 domain (FH2 domain)"/>
    <property type="match status" value="1"/>
</dbReference>
<feature type="domain" description="GBD/FH3" evidence="2">
    <location>
        <begin position="458"/>
        <end position="946"/>
    </location>
</feature>
<dbReference type="Gene3D" id="1.10.238.150">
    <property type="entry name" value="Formin, FH3 diaphanous domain"/>
    <property type="match status" value="1"/>
</dbReference>
<dbReference type="Pfam" id="PF02181">
    <property type="entry name" value="FH2"/>
    <property type="match status" value="2"/>
</dbReference>
<dbReference type="GO" id="GO:0030036">
    <property type="term" value="P:actin cytoskeleton organization"/>
    <property type="evidence" value="ECO:0007669"/>
    <property type="project" value="InterPro"/>
</dbReference>
<dbReference type="GO" id="GO:0003779">
    <property type="term" value="F:actin binding"/>
    <property type="evidence" value="ECO:0007669"/>
    <property type="project" value="InterPro"/>
</dbReference>
<feature type="domain" description="FH2" evidence="3">
    <location>
        <begin position="1332"/>
        <end position="1697"/>
    </location>
</feature>
<accession>A0A3M6UQ61</accession>
<dbReference type="Gene3D" id="1.25.10.10">
    <property type="entry name" value="Leucine-rich Repeat Variant"/>
    <property type="match status" value="6"/>
</dbReference>
<dbReference type="SMART" id="SM00498">
    <property type="entry name" value="FH2"/>
    <property type="match status" value="1"/>
</dbReference>
<evidence type="ECO:0000313" key="5">
    <source>
        <dbReference type="Proteomes" id="UP000275408"/>
    </source>
</evidence>
<organism evidence="4 5">
    <name type="scientific">Pocillopora damicornis</name>
    <name type="common">Cauliflower coral</name>
    <name type="synonym">Millepora damicornis</name>
    <dbReference type="NCBI Taxonomy" id="46731"/>
    <lineage>
        <taxon>Eukaryota</taxon>
        <taxon>Metazoa</taxon>
        <taxon>Cnidaria</taxon>
        <taxon>Anthozoa</taxon>
        <taxon>Hexacorallia</taxon>
        <taxon>Scleractinia</taxon>
        <taxon>Astrocoeniina</taxon>
        <taxon>Pocilloporidae</taxon>
        <taxon>Pocillopora</taxon>
    </lineage>
</organism>
<dbReference type="EMBL" id="RCHS01000997">
    <property type="protein sequence ID" value="RMX55800.1"/>
    <property type="molecule type" value="Genomic_DNA"/>
</dbReference>
<feature type="region of interest" description="Disordered" evidence="1">
    <location>
        <begin position="1116"/>
        <end position="1305"/>
    </location>
</feature>
<feature type="compositionally biased region" description="Pro residues" evidence="1">
    <location>
        <begin position="1171"/>
        <end position="1305"/>
    </location>
</feature>
<feature type="compositionally biased region" description="Pro residues" evidence="1">
    <location>
        <begin position="1144"/>
        <end position="1164"/>
    </location>
</feature>
<feature type="compositionally biased region" description="Pro residues" evidence="1">
    <location>
        <begin position="1087"/>
        <end position="1097"/>
    </location>
</feature>
<dbReference type="InterPro" id="IPR010473">
    <property type="entry name" value="GTPase-bd"/>
</dbReference>
<dbReference type="SMART" id="SM01139">
    <property type="entry name" value="Drf_FH3"/>
    <property type="match status" value="1"/>
</dbReference>
<gene>
    <name evidence="4" type="ORF">pdam_00009562</name>
</gene>
<dbReference type="Pfam" id="PF06371">
    <property type="entry name" value="Drf_GBD"/>
    <property type="match status" value="4"/>
</dbReference>
<name>A0A3M6UQ61_POCDA</name>
<dbReference type="InterPro" id="IPR010472">
    <property type="entry name" value="FH3_dom"/>
</dbReference>
<feature type="region of interest" description="Disordered" evidence="1">
    <location>
        <begin position="1736"/>
        <end position="1807"/>
    </location>
</feature>
<dbReference type="GO" id="GO:0031267">
    <property type="term" value="F:small GTPase binding"/>
    <property type="evidence" value="ECO:0007669"/>
    <property type="project" value="InterPro"/>
</dbReference>
<dbReference type="STRING" id="46731.A0A3M6UQ61"/>
<proteinExistence type="predicted"/>